<evidence type="ECO:0000256" key="1">
    <source>
        <dbReference type="SAM" id="SignalP"/>
    </source>
</evidence>
<organism evidence="3 4">
    <name type="scientific">Sphingobacterium hungaricum</name>
    <dbReference type="NCBI Taxonomy" id="2082723"/>
    <lineage>
        <taxon>Bacteria</taxon>
        <taxon>Pseudomonadati</taxon>
        <taxon>Bacteroidota</taxon>
        <taxon>Sphingobacteriia</taxon>
        <taxon>Sphingobacteriales</taxon>
        <taxon>Sphingobacteriaceae</taxon>
        <taxon>Sphingobacterium</taxon>
    </lineage>
</organism>
<dbReference type="Pfam" id="PF18989">
    <property type="entry name" value="DUF5722"/>
    <property type="match status" value="1"/>
</dbReference>
<reference evidence="3" key="1">
    <citation type="submission" date="2018-02" db="EMBL/GenBank/DDBJ databases">
        <authorList>
            <person name="Vasarhelyi B.M."/>
            <person name="Deshmukh S."/>
            <person name="Balint B."/>
            <person name="Kukolya J."/>
        </authorList>
    </citation>
    <scope>NUCLEOTIDE SEQUENCE</scope>
    <source>
        <strain evidence="3">KB22</strain>
    </source>
</reference>
<dbReference type="EMBL" id="PRDK01000003">
    <property type="protein sequence ID" value="MBE8713020.1"/>
    <property type="molecule type" value="Genomic_DNA"/>
</dbReference>
<evidence type="ECO:0000313" key="4">
    <source>
        <dbReference type="Proteomes" id="UP000616201"/>
    </source>
</evidence>
<dbReference type="PROSITE" id="PS51257">
    <property type="entry name" value="PROKAR_LIPOPROTEIN"/>
    <property type="match status" value="1"/>
</dbReference>
<protein>
    <recommendedName>
        <fullName evidence="2">DUF5722 domain-containing protein</fullName>
    </recommendedName>
</protein>
<dbReference type="Gene3D" id="3.20.20.80">
    <property type="entry name" value="Glycosidases"/>
    <property type="match status" value="1"/>
</dbReference>
<feature type="chain" id="PRO_5037272960" description="DUF5722 domain-containing protein" evidence="1">
    <location>
        <begin position="23"/>
        <end position="720"/>
    </location>
</feature>
<dbReference type="RefSeq" id="WP_196935712.1">
    <property type="nucleotide sequence ID" value="NZ_MU158698.1"/>
</dbReference>
<dbReference type="Proteomes" id="UP000616201">
    <property type="component" value="Unassembled WGS sequence"/>
</dbReference>
<accession>A0A928UTN4</accession>
<feature type="signal peptide" evidence="1">
    <location>
        <begin position="1"/>
        <end position="22"/>
    </location>
</feature>
<dbReference type="InterPro" id="IPR017853">
    <property type="entry name" value="GH"/>
</dbReference>
<dbReference type="SUPFAM" id="SSF51445">
    <property type="entry name" value="(Trans)glycosidases"/>
    <property type="match status" value="1"/>
</dbReference>
<name>A0A928UTN4_9SPHI</name>
<dbReference type="InterPro" id="IPR043780">
    <property type="entry name" value="DUF5722"/>
</dbReference>
<proteinExistence type="predicted"/>
<feature type="domain" description="DUF5722" evidence="2">
    <location>
        <begin position="306"/>
        <end position="712"/>
    </location>
</feature>
<evidence type="ECO:0000313" key="3">
    <source>
        <dbReference type="EMBL" id="MBE8713020.1"/>
    </source>
</evidence>
<keyword evidence="4" id="KW-1185">Reference proteome</keyword>
<comment type="caution">
    <text evidence="3">The sequence shown here is derived from an EMBL/GenBank/DDBJ whole genome shotgun (WGS) entry which is preliminary data.</text>
</comment>
<sequence length="720" mass="80981">MKKSLILVLGVLIFICSCKSNIAPEPPVIPTDDLLKLTIDTKSGNHLDATETNGKYSIKTTGEDPFLYLNGLKRKLKPEELVLTFEYTSTAEIGMQLFFTPPTTEGRSISSIVLPASSSMKTFSIDIGAKSQELKWGNSGDKLRLDFGNKSGVTIELKGLSVRERNEEEKKIAKEKEDFKLNDQALNEKFLAYLGRTFSSKITQVKVDLSTINLTGSIPNFAEGYSLVEILPGGQPFDETSYGNPIPITTATFSIQADRFQEKEGLRYDRGLSRWAIVRSNADKLELQSHARYADEIQAKYQLTASKLKSKKGLGGYDFNREFQSDLDDLQISSVTVNVSISSFLNLSDRGNSYAHNYNGKMYYMSKSYIDNLDKTFKAAFARDIVVSAIILVQSAAQSVDPSAGNLLQHPNFAPGANVFFTMPRMDNLSSIHAYAAALDFLASRYCQPGSPNGRIHSFIMHNEVDQGIVWTNMGPDRPLNVFLDNYYQSMRLAYAILRNYDSNAEVLGSFTHSWNESATGGDYFAGYYTAKEMIEGLLDYSAAEGDFQWGLACHPYPEDLTEPKTWNDKRATFSKSSPLVTFKNLEVLDDWIKQTDHKYNKTTKRTLWLSENGTNSKTYSEQDLREQAAGFAYAWKKFKQLDGIDAIQWHNWIDNRHEFGLRIGLRRFPDDETEPGGPKPVWHLYQAAGTNNEDSLFDPYKSVIGISDWKELDKKPLSP</sequence>
<gene>
    <name evidence="3" type="ORF">C4F49_04950</name>
</gene>
<dbReference type="AlphaFoldDB" id="A0A928UTN4"/>
<evidence type="ECO:0000259" key="2">
    <source>
        <dbReference type="Pfam" id="PF18989"/>
    </source>
</evidence>
<keyword evidence="1" id="KW-0732">Signal</keyword>